<dbReference type="Pfam" id="PF04261">
    <property type="entry name" value="Dyp_perox_N"/>
    <property type="match status" value="1"/>
</dbReference>
<name>A0ABP4NMK7_9ACTN</name>
<dbReference type="InterPro" id="IPR048328">
    <property type="entry name" value="Dyp_perox_C"/>
</dbReference>
<keyword evidence="4" id="KW-0479">Metal-binding</keyword>
<dbReference type="EMBL" id="BAAAQD010000034">
    <property type="protein sequence ID" value="GAA1564255.1"/>
    <property type="molecule type" value="Genomic_DNA"/>
</dbReference>
<dbReference type="PROSITE" id="PS51404">
    <property type="entry name" value="DYP_PEROXIDASE"/>
    <property type="match status" value="1"/>
</dbReference>
<comment type="caution">
    <text evidence="12">The sequence shown here is derived from an EMBL/GenBank/DDBJ whole genome shotgun (WGS) entry which is preliminary data.</text>
</comment>
<organism evidence="12 13">
    <name type="scientific">Dactylosporangium maewongense</name>
    <dbReference type="NCBI Taxonomy" id="634393"/>
    <lineage>
        <taxon>Bacteria</taxon>
        <taxon>Bacillati</taxon>
        <taxon>Actinomycetota</taxon>
        <taxon>Actinomycetes</taxon>
        <taxon>Micromonosporales</taxon>
        <taxon>Micromonosporaceae</taxon>
        <taxon>Dactylosporangium</taxon>
    </lineage>
</organism>
<dbReference type="GO" id="GO:0004601">
    <property type="term" value="F:peroxidase activity"/>
    <property type="evidence" value="ECO:0007669"/>
    <property type="project" value="UniProtKB-KW"/>
</dbReference>
<gene>
    <name evidence="12" type="ORF">GCM10009827_102320</name>
</gene>
<evidence type="ECO:0000256" key="6">
    <source>
        <dbReference type="ARBA" id="ARBA00023002"/>
    </source>
</evidence>
<evidence type="ECO:0000256" key="5">
    <source>
        <dbReference type="ARBA" id="ARBA00022729"/>
    </source>
</evidence>
<feature type="domain" description="Dyp-type peroxidase C-terminal" evidence="11">
    <location>
        <begin position="226"/>
        <end position="405"/>
    </location>
</feature>
<evidence type="ECO:0000256" key="1">
    <source>
        <dbReference type="ARBA" id="ARBA00001970"/>
    </source>
</evidence>
<evidence type="ECO:0000256" key="2">
    <source>
        <dbReference type="ARBA" id="ARBA00022559"/>
    </source>
</evidence>
<dbReference type="SUPFAM" id="SSF54909">
    <property type="entry name" value="Dimeric alpha+beta barrel"/>
    <property type="match status" value="1"/>
</dbReference>
<keyword evidence="3" id="KW-0349">Heme</keyword>
<sequence length="417" mass="43624">MERPTPGDRPAEPAGGPLSRRALLAGGALAAGGVVAAGVAAVRGSTGDGPGPAPAPAAELGGLMVPFYGAHQAGVETPAQAHAAFVALDLAEGVDRAALRRMMLVLTDAAARLTQGRAPLADGQPELAHLPSRLTVTFGFGPRLFDVAGLAGRRPASLEQLPAFGIDRLQERWSGGDVLLQLCADDPLTVAHAQRMLVKDARSFATVRWVQRGFRRGRGMQGDGVTQRNVLGQLDGTGNPAPGTPAFAGAVWTDAGPAWLHGGTTVVVRRIRAELEAWDATGTAGKESAVGRRLSDGAPLTGRHELDEPDLTAKDAHGRPVIPELSHIARAQVGSDRLRIFRRAYNYDEPPAPDGTADSGLVFASFQRDVGEQFVPIQRRLAEADLMNEWITPIGSAVFAVPPGCAPGGWIGEGLLR</sequence>
<proteinExistence type="inferred from homology"/>
<evidence type="ECO:0000259" key="10">
    <source>
        <dbReference type="Pfam" id="PF04261"/>
    </source>
</evidence>
<feature type="domain" description="Dyp-type peroxidase N-terminal" evidence="10">
    <location>
        <begin position="72"/>
        <end position="215"/>
    </location>
</feature>
<dbReference type="PANTHER" id="PTHR30521:SF4">
    <property type="entry name" value="DEFERROCHELATASE"/>
    <property type="match status" value="1"/>
</dbReference>
<evidence type="ECO:0000313" key="13">
    <source>
        <dbReference type="Proteomes" id="UP001501470"/>
    </source>
</evidence>
<evidence type="ECO:0000259" key="11">
    <source>
        <dbReference type="Pfam" id="PF20628"/>
    </source>
</evidence>
<dbReference type="NCBIfam" id="TIGR01413">
    <property type="entry name" value="Dyp_perox_fam"/>
    <property type="match status" value="1"/>
</dbReference>
<accession>A0ABP4NMK7</accession>
<dbReference type="InterPro" id="IPR006311">
    <property type="entry name" value="TAT_signal"/>
</dbReference>
<comment type="similarity">
    <text evidence="8">Belongs to the DyP-type peroxidase family.</text>
</comment>
<evidence type="ECO:0000256" key="9">
    <source>
        <dbReference type="SAM" id="MobiDB-lite"/>
    </source>
</evidence>
<keyword evidence="6" id="KW-0560">Oxidoreductase</keyword>
<keyword evidence="7" id="KW-0408">Iron</keyword>
<protein>
    <submittedName>
        <fullName evidence="12">Dyp-type peroxidase</fullName>
    </submittedName>
</protein>
<keyword evidence="13" id="KW-1185">Reference proteome</keyword>
<dbReference type="InterPro" id="IPR011008">
    <property type="entry name" value="Dimeric_a/b-barrel"/>
</dbReference>
<comment type="cofactor">
    <cofactor evidence="1">
        <name>heme b</name>
        <dbReference type="ChEBI" id="CHEBI:60344"/>
    </cofactor>
</comment>
<dbReference type="PROSITE" id="PS51318">
    <property type="entry name" value="TAT"/>
    <property type="match status" value="1"/>
</dbReference>
<dbReference type="RefSeq" id="WP_344512698.1">
    <property type="nucleotide sequence ID" value="NZ_BAAAQD010000034.1"/>
</dbReference>
<dbReference type="InterPro" id="IPR006314">
    <property type="entry name" value="Dyp_peroxidase"/>
</dbReference>
<keyword evidence="2 12" id="KW-0575">Peroxidase</keyword>
<dbReference type="PANTHER" id="PTHR30521">
    <property type="entry name" value="DEFERROCHELATASE/PEROXIDASE"/>
    <property type="match status" value="1"/>
</dbReference>
<evidence type="ECO:0000313" key="12">
    <source>
        <dbReference type="EMBL" id="GAA1564255.1"/>
    </source>
</evidence>
<reference evidence="13" key="1">
    <citation type="journal article" date="2019" name="Int. J. Syst. Evol. Microbiol.">
        <title>The Global Catalogue of Microorganisms (GCM) 10K type strain sequencing project: providing services to taxonomists for standard genome sequencing and annotation.</title>
        <authorList>
            <consortium name="The Broad Institute Genomics Platform"/>
            <consortium name="The Broad Institute Genome Sequencing Center for Infectious Disease"/>
            <person name="Wu L."/>
            <person name="Ma J."/>
        </authorList>
    </citation>
    <scope>NUCLEOTIDE SEQUENCE [LARGE SCALE GENOMIC DNA]</scope>
    <source>
        <strain evidence="13">JCM 15933</strain>
    </source>
</reference>
<keyword evidence="5" id="KW-0732">Signal</keyword>
<evidence type="ECO:0000256" key="7">
    <source>
        <dbReference type="ARBA" id="ARBA00023004"/>
    </source>
</evidence>
<dbReference type="Pfam" id="PF20628">
    <property type="entry name" value="Dyp_perox_C"/>
    <property type="match status" value="1"/>
</dbReference>
<evidence type="ECO:0000256" key="8">
    <source>
        <dbReference type="ARBA" id="ARBA00025737"/>
    </source>
</evidence>
<dbReference type="Proteomes" id="UP001501470">
    <property type="component" value="Unassembled WGS sequence"/>
</dbReference>
<evidence type="ECO:0000256" key="3">
    <source>
        <dbReference type="ARBA" id="ARBA00022617"/>
    </source>
</evidence>
<evidence type="ECO:0000256" key="4">
    <source>
        <dbReference type="ARBA" id="ARBA00022723"/>
    </source>
</evidence>
<dbReference type="InterPro" id="IPR048327">
    <property type="entry name" value="Dyp_perox_N"/>
</dbReference>
<feature type="region of interest" description="Disordered" evidence="9">
    <location>
        <begin position="282"/>
        <end position="306"/>
    </location>
</feature>